<keyword evidence="3" id="KW-1185">Reference proteome</keyword>
<dbReference type="RefSeq" id="WP_148453267.1">
    <property type="nucleotide sequence ID" value="NZ_VSDO01000003.1"/>
</dbReference>
<keyword evidence="2" id="KW-0808">Transferase</keyword>
<comment type="caution">
    <text evidence="2">The sequence shown here is derived from an EMBL/GenBank/DDBJ whole genome shotgun (WGS) entry which is preliminary data.</text>
</comment>
<evidence type="ECO:0000259" key="1">
    <source>
        <dbReference type="Pfam" id="PF13579"/>
    </source>
</evidence>
<dbReference type="SUPFAM" id="SSF53756">
    <property type="entry name" value="UDP-Glycosyltransferase/glycogen phosphorylase"/>
    <property type="match status" value="1"/>
</dbReference>
<feature type="domain" description="Glycosyltransferase subfamily 4-like N-terminal" evidence="1">
    <location>
        <begin position="19"/>
        <end position="174"/>
    </location>
</feature>
<accession>A0A5D0CSR1</accession>
<dbReference type="EMBL" id="VSDO01000003">
    <property type="protein sequence ID" value="TYA12025.1"/>
    <property type="molecule type" value="Genomic_DNA"/>
</dbReference>
<sequence>MKIAYLMHWNEGPESGVFKKVTAQMAEWIALGHEVRLFLFTRRWKGEGHGGGEAVPADIPLVIQPYGKGLNRFAAFRMLLTRLEQWAPDAIYHRFDLYYAGLPRLLRRIPSILEINTNDLAEMRLGSRLRYLYHRLTRGLVLRSAGGFVFVSAEIGEEPHFKKYGQPREVIGNGFALSNATPSPPPPSVRVRLIFIGTPGQPWHGVDEIAALARLRPDWHFDMVGLQPEDMVGGSAPRNMEFHGRLSRLDYEPLLRQADVAVGSLALYRNRMNEASPLKVREYLAYGLPVIIGYRDTDFPKGASFILELANEAGSTAKGLQDIENFVRTWKGRRVPAGEVMHLDTAVKEAARVRFMERIARKGGDKP</sequence>
<organism evidence="2 3">
    <name type="scientific">Paenibacillus faecis</name>
    <dbReference type="NCBI Taxonomy" id="862114"/>
    <lineage>
        <taxon>Bacteria</taxon>
        <taxon>Bacillati</taxon>
        <taxon>Bacillota</taxon>
        <taxon>Bacilli</taxon>
        <taxon>Bacillales</taxon>
        <taxon>Paenibacillaceae</taxon>
        <taxon>Paenibacillus</taxon>
    </lineage>
</organism>
<dbReference type="Pfam" id="PF13692">
    <property type="entry name" value="Glyco_trans_1_4"/>
    <property type="match status" value="1"/>
</dbReference>
<dbReference type="Gene3D" id="3.40.50.2000">
    <property type="entry name" value="Glycogen Phosphorylase B"/>
    <property type="match status" value="2"/>
</dbReference>
<dbReference type="GO" id="GO:0016740">
    <property type="term" value="F:transferase activity"/>
    <property type="evidence" value="ECO:0007669"/>
    <property type="project" value="UniProtKB-KW"/>
</dbReference>
<name>A0A5D0CSR1_9BACL</name>
<dbReference type="Proteomes" id="UP000325218">
    <property type="component" value="Unassembled WGS sequence"/>
</dbReference>
<protein>
    <submittedName>
        <fullName evidence="2">Glycosyltransferase family 4 protein</fullName>
    </submittedName>
</protein>
<dbReference type="OrthoDB" id="6385861at2"/>
<reference evidence="2 3" key="1">
    <citation type="submission" date="2019-08" db="EMBL/GenBank/DDBJ databases">
        <title>Genome sequencing of Paenibacillus faecis DSM 23593(T).</title>
        <authorList>
            <person name="Kook J.-K."/>
            <person name="Park S.-N."/>
            <person name="Lim Y.K."/>
        </authorList>
    </citation>
    <scope>NUCLEOTIDE SEQUENCE [LARGE SCALE GENOMIC DNA]</scope>
    <source>
        <strain evidence="2 3">DSM 23593</strain>
    </source>
</reference>
<gene>
    <name evidence="2" type="ORF">FRY98_14905</name>
</gene>
<dbReference type="AlphaFoldDB" id="A0A5D0CSR1"/>
<evidence type="ECO:0000313" key="3">
    <source>
        <dbReference type="Proteomes" id="UP000325218"/>
    </source>
</evidence>
<dbReference type="Pfam" id="PF13579">
    <property type="entry name" value="Glyco_trans_4_4"/>
    <property type="match status" value="1"/>
</dbReference>
<evidence type="ECO:0000313" key="2">
    <source>
        <dbReference type="EMBL" id="TYA12025.1"/>
    </source>
</evidence>
<dbReference type="InterPro" id="IPR028098">
    <property type="entry name" value="Glyco_trans_4-like_N"/>
</dbReference>
<proteinExistence type="predicted"/>